<feature type="transmembrane region" description="Helical" evidence="1">
    <location>
        <begin position="40"/>
        <end position="59"/>
    </location>
</feature>
<feature type="transmembrane region" description="Helical" evidence="1">
    <location>
        <begin position="7"/>
        <end position="28"/>
    </location>
</feature>
<evidence type="ECO:0000313" key="2">
    <source>
        <dbReference type="EMBL" id="QHU01794.1"/>
    </source>
</evidence>
<sequence length="140" mass="16771">MYLDKKYYYIILICLIIILIAIIVDLYNKYNEDEFEPKKHIFAIAIVVLLIVMIFYNFIMPNMELYKNRNNSISYSEQLVLTNRYNSLVNLIEMKFANDPVNKHFSLENAKRLYSYQDGDTYHSILKSLNNYMLSVFDHK</sequence>
<name>A0A6C0JDT1_9ZZZZ</name>
<protein>
    <submittedName>
        <fullName evidence="2">Uncharacterized protein</fullName>
    </submittedName>
</protein>
<keyword evidence="1" id="KW-0812">Transmembrane</keyword>
<keyword evidence="1" id="KW-1133">Transmembrane helix</keyword>
<keyword evidence="1" id="KW-0472">Membrane</keyword>
<evidence type="ECO:0000256" key="1">
    <source>
        <dbReference type="SAM" id="Phobius"/>
    </source>
</evidence>
<dbReference type="AlphaFoldDB" id="A0A6C0JDT1"/>
<dbReference type="EMBL" id="MN740350">
    <property type="protein sequence ID" value="QHU01794.1"/>
    <property type="molecule type" value="Genomic_DNA"/>
</dbReference>
<proteinExistence type="predicted"/>
<reference evidence="2" key="1">
    <citation type="journal article" date="2020" name="Nature">
        <title>Giant virus diversity and host interactions through global metagenomics.</title>
        <authorList>
            <person name="Schulz F."/>
            <person name="Roux S."/>
            <person name="Paez-Espino D."/>
            <person name="Jungbluth S."/>
            <person name="Walsh D.A."/>
            <person name="Denef V.J."/>
            <person name="McMahon K.D."/>
            <person name="Konstantinidis K.T."/>
            <person name="Eloe-Fadrosh E.A."/>
            <person name="Kyrpides N.C."/>
            <person name="Woyke T."/>
        </authorList>
    </citation>
    <scope>NUCLEOTIDE SEQUENCE</scope>
    <source>
        <strain evidence="2">GVMAG-M-3300025880-56</strain>
    </source>
</reference>
<accession>A0A6C0JDT1</accession>
<organism evidence="2">
    <name type="scientific">viral metagenome</name>
    <dbReference type="NCBI Taxonomy" id="1070528"/>
    <lineage>
        <taxon>unclassified sequences</taxon>
        <taxon>metagenomes</taxon>
        <taxon>organismal metagenomes</taxon>
    </lineage>
</organism>